<accession>A0A844X9V1</accession>
<reference evidence="2 3" key="1">
    <citation type="submission" date="2019-12" db="EMBL/GenBank/DDBJ databases">
        <authorList>
            <person name="Lee S.D."/>
        </authorList>
    </citation>
    <scope>NUCLEOTIDE SEQUENCE [LARGE SCALE GENOMIC DNA]</scope>
    <source>
        <strain evidence="2 3">GH3-10</strain>
    </source>
</reference>
<dbReference type="InterPro" id="IPR036388">
    <property type="entry name" value="WH-like_DNA-bd_sf"/>
</dbReference>
<dbReference type="SUPFAM" id="SSF46894">
    <property type="entry name" value="C-terminal effector domain of the bipartite response regulators"/>
    <property type="match status" value="1"/>
</dbReference>
<dbReference type="GO" id="GO:0006355">
    <property type="term" value="P:regulation of DNA-templated transcription"/>
    <property type="evidence" value="ECO:0007669"/>
    <property type="project" value="InterPro"/>
</dbReference>
<evidence type="ECO:0000313" key="2">
    <source>
        <dbReference type="EMBL" id="MWV27127.1"/>
    </source>
</evidence>
<protein>
    <recommendedName>
        <fullName evidence="1">HTH luxR-type domain-containing protein</fullName>
    </recommendedName>
</protein>
<dbReference type="SMART" id="SM00421">
    <property type="entry name" value="HTH_LUXR"/>
    <property type="match status" value="1"/>
</dbReference>
<proteinExistence type="predicted"/>
<feature type="domain" description="HTH luxR-type" evidence="1">
    <location>
        <begin position="81"/>
        <end position="138"/>
    </location>
</feature>
<dbReference type="GO" id="GO:0003677">
    <property type="term" value="F:DNA binding"/>
    <property type="evidence" value="ECO:0007669"/>
    <property type="project" value="InterPro"/>
</dbReference>
<comment type="caution">
    <text evidence="2">The sequence shown here is derived from an EMBL/GenBank/DDBJ whole genome shotgun (WGS) entry which is preliminary data.</text>
</comment>
<dbReference type="Gene3D" id="1.10.10.10">
    <property type="entry name" value="Winged helix-like DNA-binding domain superfamily/Winged helix DNA-binding domain"/>
    <property type="match status" value="1"/>
</dbReference>
<dbReference type="EMBL" id="WUBR01000001">
    <property type="protein sequence ID" value="MWV27127.1"/>
    <property type="molecule type" value="Genomic_DNA"/>
</dbReference>
<dbReference type="Proteomes" id="UP000461409">
    <property type="component" value="Unassembled WGS sequence"/>
</dbReference>
<dbReference type="InterPro" id="IPR016032">
    <property type="entry name" value="Sig_transdc_resp-reg_C-effctor"/>
</dbReference>
<keyword evidence="3" id="KW-1185">Reference proteome</keyword>
<evidence type="ECO:0000259" key="1">
    <source>
        <dbReference type="SMART" id="SM00421"/>
    </source>
</evidence>
<gene>
    <name evidence="2" type="ORF">GRF63_04335</name>
</gene>
<dbReference type="AlphaFoldDB" id="A0A844X9V1"/>
<organism evidence="2 3">
    <name type="scientific">Aurantiacibacter rhizosphaerae</name>
    <dbReference type="NCBI Taxonomy" id="2691582"/>
    <lineage>
        <taxon>Bacteria</taxon>
        <taxon>Pseudomonadati</taxon>
        <taxon>Pseudomonadota</taxon>
        <taxon>Alphaproteobacteria</taxon>
        <taxon>Sphingomonadales</taxon>
        <taxon>Erythrobacteraceae</taxon>
        <taxon>Aurantiacibacter</taxon>
    </lineage>
</organism>
<evidence type="ECO:0000313" key="3">
    <source>
        <dbReference type="Proteomes" id="UP000461409"/>
    </source>
</evidence>
<name>A0A844X9V1_9SPHN</name>
<dbReference type="InterPro" id="IPR000792">
    <property type="entry name" value="Tscrpt_reg_LuxR_C"/>
</dbReference>
<reference evidence="2 3" key="2">
    <citation type="submission" date="2020-02" db="EMBL/GenBank/DDBJ databases">
        <title>Erythrobacter dongmakensis sp. nov., isolated from a tidal mudflat.</title>
        <authorList>
            <person name="Kim I.S."/>
        </authorList>
    </citation>
    <scope>NUCLEOTIDE SEQUENCE [LARGE SCALE GENOMIC DNA]</scope>
    <source>
        <strain evidence="2 3">GH3-10</strain>
    </source>
</reference>
<sequence length="151" mass="16375">MQGLAALYFLADGIDDIAAQLRSGLEIEAIMECAVAVALLAGTIMGARYTRVLLADAQRNEAALNVARGAMADLIRLRFEQWNLTGSERDVALFAIKGATIPEIARLRGSAEGTVRSQLSQIYNKAQVSNQTMLLALFLDELIDPLIENQP</sequence>